<evidence type="ECO:0000313" key="1">
    <source>
        <dbReference type="EMBL" id="KAH3790768.1"/>
    </source>
</evidence>
<accession>A0A9D4F4E7</accession>
<reference evidence="1" key="2">
    <citation type="submission" date="2020-11" db="EMBL/GenBank/DDBJ databases">
        <authorList>
            <person name="McCartney M.A."/>
            <person name="Auch B."/>
            <person name="Kono T."/>
            <person name="Mallez S."/>
            <person name="Becker A."/>
            <person name="Gohl D.M."/>
            <person name="Silverstein K.A.T."/>
            <person name="Koren S."/>
            <person name="Bechman K.B."/>
            <person name="Herman A."/>
            <person name="Abrahante J.E."/>
            <person name="Garbe J."/>
        </authorList>
    </citation>
    <scope>NUCLEOTIDE SEQUENCE</scope>
    <source>
        <strain evidence="1">Duluth1</strain>
        <tissue evidence="1">Whole animal</tissue>
    </source>
</reference>
<comment type="caution">
    <text evidence="1">The sequence shown here is derived from an EMBL/GenBank/DDBJ whole genome shotgun (WGS) entry which is preliminary data.</text>
</comment>
<keyword evidence="2" id="KW-1185">Reference proteome</keyword>
<name>A0A9D4F4E7_DREPO</name>
<proteinExistence type="predicted"/>
<dbReference type="EMBL" id="JAIWYP010000008">
    <property type="protein sequence ID" value="KAH3790768.1"/>
    <property type="molecule type" value="Genomic_DNA"/>
</dbReference>
<dbReference type="Proteomes" id="UP000828390">
    <property type="component" value="Unassembled WGS sequence"/>
</dbReference>
<sequence>MGTACETRPEPRRLEEAGWRPITQMGPQAKMTLVKSAFASCNNKFQILRQSAVS</sequence>
<protein>
    <submittedName>
        <fullName evidence="1">Uncharacterized protein</fullName>
    </submittedName>
</protein>
<gene>
    <name evidence="1" type="ORF">DPMN_168975</name>
</gene>
<organism evidence="1 2">
    <name type="scientific">Dreissena polymorpha</name>
    <name type="common">Zebra mussel</name>
    <name type="synonym">Mytilus polymorpha</name>
    <dbReference type="NCBI Taxonomy" id="45954"/>
    <lineage>
        <taxon>Eukaryota</taxon>
        <taxon>Metazoa</taxon>
        <taxon>Spiralia</taxon>
        <taxon>Lophotrochozoa</taxon>
        <taxon>Mollusca</taxon>
        <taxon>Bivalvia</taxon>
        <taxon>Autobranchia</taxon>
        <taxon>Heteroconchia</taxon>
        <taxon>Euheterodonta</taxon>
        <taxon>Imparidentia</taxon>
        <taxon>Neoheterodontei</taxon>
        <taxon>Myida</taxon>
        <taxon>Dreissenoidea</taxon>
        <taxon>Dreissenidae</taxon>
        <taxon>Dreissena</taxon>
    </lineage>
</organism>
<evidence type="ECO:0000313" key="2">
    <source>
        <dbReference type="Proteomes" id="UP000828390"/>
    </source>
</evidence>
<dbReference type="AlphaFoldDB" id="A0A9D4F4E7"/>
<reference evidence="1" key="1">
    <citation type="journal article" date="2019" name="bioRxiv">
        <title>The Genome of the Zebra Mussel, Dreissena polymorpha: A Resource for Invasive Species Research.</title>
        <authorList>
            <person name="McCartney M.A."/>
            <person name="Auch B."/>
            <person name="Kono T."/>
            <person name="Mallez S."/>
            <person name="Zhang Y."/>
            <person name="Obille A."/>
            <person name="Becker A."/>
            <person name="Abrahante J.E."/>
            <person name="Garbe J."/>
            <person name="Badalamenti J.P."/>
            <person name="Herman A."/>
            <person name="Mangelson H."/>
            <person name="Liachko I."/>
            <person name="Sullivan S."/>
            <person name="Sone E.D."/>
            <person name="Koren S."/>
            <person name="Silverstein K.A.T."/>
            <person name="Beckman K.B."/>
            <person name="Gohl D.M."/>
        </authorList>
    </citation>
    <scope>NUCLEOTIDE SEQUENCE</scope>
    <source>
        <strain evidence="1">Duluth1</strain>
        <tissue evidence="1">Whole animal</tissue>
    </source>
</reference>